<dbReference type="SUPFAM" id="SSF101874">
    <property type="entry name" value="YceI-like"/>
    <property type="match status" value="1"/>
</dbReference>
<dbReference type="AlphaFoldDB" id="A0A4U2Z553"/>
<dbReference type="InterPro" id="IPR036761">
    <property type="entry name" value="TTHA0802/YceI-like_sf"/>
</dbReference>
<gene>
    <name evidence="3" type="ORF">FCU45_09145</name>
</gene>
<organism evidence="3 4">
    <name type="scientific">Sulfurimonas crateris</name>
    <dbReference type="NCBI Taxonomy" id="2574727"/>
    <lineage>
        <taxon>Bacteria</taxon>
        <taxon>Pseudomonadati</taxon>
        <taxon>Campylobacterota</taxon>
        <taxon>Epsilonproteobacteria</taxon>
        <taxon>Campylobacterales</taxon>
        <taxon>Sulfurimonadaceae</taxon>
        <taxon>Sulfurimonas</taxon>
    </lineage>
</organism>
<feature type="chain" id="PRO_5020589465" evidence="1">
    <location>
        <begin position="21"/>
        <end position="193"/>
    </location>
</feature>
<evidence type="ECO:0000313" key="3">
    <source>
        <dbReference type="EMBL" id="TKI68580.1"/>
    </source>
</evidence>
<dbReference type="OrthoDB" id="9811006at2"/>
<feature type="signal peptide" evidence="1">
    <location>
        <begin position="1"/>
        <end position="20"/>
    </location>
</feature>
<keyword evidence="1" id="KW-0732">Signal</keyword>
<dbReference type="Gene3D" id="2.40.128.110">
    <property type="entry name" value="Lipid/polyisoprenoid-binding, YceI-like"/>
    <property type="match status" value="1"/>
</dbReference>
<reference evidence="3 4" key="1">
    <citation type="submission" date="2019-04" db="EMBL/GenBank/DDBJ databases">
        <title>Sulfurimonas crateris sp. nov. a facultative anaerobic sulfur-oxidizing chemolithautotrophic bacterium isolated from a terrestrial mud vulcano.</title>
        <authorList>
            <person name="Ratnikova N.M."/>
            <person name="Slobodkin A.I."/>
            <person name="Merkel A.Y."/>
            <person name="Novikov A."/>
            <person name="Bonch-Osmolovskaya E.A."/>
            <person name="Slobodkina G.B."/>
        </authorList>
    </citation>
    <scope>NUCLEOTIDE SEQUENCE [LARGE SCALE GENOMIC DNA]</scope>
    <source>
        <strain evidence="3 4">SN118</strain>
    </source>
</reference>
<feature type="domain" description="Lipid/polyisoprenoid-binding YceI-like" evidence="2">
    <location>
        <begin position="22"/>
        <end position="186"/>
    </location>
</feature>
<dbReference type="Proteomes" id="UP000309561">
    <property type="component" value="Unassembled WGS sequence"/>
</dbReference>
<protein>
    <submittedName>
        <fullName evidence="3">Polyisoprenoid-binding protein</fullName>
    </submittedName>
</protein>
<dbReference type="SMART" id="SM00867">
    <property type="entry name" value="YceI"/>
    <property type="match status" value="1"/>
</dbReference>
<evidence type="ECO:0000313" key="4">
    <source>
        <dbReference type="Proteomes" id="UP000309561"/>
    </source>
</evidence>
<comment type="caution">
    <text evidence="3">The sequence shown here is derived from an EMBL/GenBank/DDBJ whole genome shotgun (WGS) entry which is preliminary data.</text>
</comment>
<sequence length="193" mass="21366">MKKIKFMLLAIAAGVSSLFGGVYNIDASHTNVAFSVKHMMISTVNGEFEKFDGSFELDDETNELVALNGEMDVESINTNIAKRDSHLKSDEIFNAEMYPKVTFVLDKIEGDKAYGKLTIKGTTKDVVLDYEFGGTITDPWGRQRAGLSLSGKIDRRDYNITWNQALEAGGVVVSEIVKLNIEIQGILKAEDDF</sequence>
<dbReference type="Pfam" id="PF04264">
    <property type="entry name" value="YceI"/>
    <property type="match status" value="1"/>
</dbReference>
<dbReference type="InterPro" id="IPR007372">
    <property type="entry name" value="Lipid/polyisoprenoid-bd_YceI"/>
</dbReference>
<keyword evidence="4" id="KW-1185">Reference proteome</keyword>
<accession>A0A4U2Z553</accession>
<evidence type="ECO:0000259" key="2">
    <source>
        <dbReference type="SMART" id="SM00867"/>
    </source>
</evidence>
<dbReference type="PANTHER" id="PTHR34406:SF1">
    <property type="entry name" value="PROTEIN YCEI"/>
    <property type="match status" value="1"/>
</dbReference>
<proteinExistence type="predicted"/>
<dbReference type="PANTHER" id="PTHR34406">
    <property type="entry name" value="PROTEIN YCEI"/>
    <property type="match status" value="1"/>
</dbReference>
<dbReference type="EMBL" id="SZPX01000007">
    <property type="protein sequence ID" value="TKI68580.1"/>
    <property type="molecule type" value="Genomic_DNA"/>
</dbReference>
<evidence type="ECO:0000256" key="1">
    <source>
        <dbReference type="SAM" id="SignalP"/>
    </source>
</evidence>
<dbReference type="RefSeq" id="WP_137014531.1">
    <property type="nucleotide sequence ID" value="NZ_SZPX01000007.1"/>
</dbReference>
<name>A0A4U2Z553_9BACT</name>